<reference evidence="1" key="1">
    <citation type="journal article" date="2015" name="Nature">
        <title>Complex archaea that bridge the gap between prokaryotes and eukaryotes.</title>
        <authorList>
            <person name="Spang A."/>
            <person name="Saw J.H."/>
            <person name="Jorgensen S.L."/>
            <person name="Zaremba-Niedzwiedzka K."/>
            <person name="Martijn J."/>
            <person name="Lind A.E."/>
            <person name="van Eijk R."/>
            <person name="Schleper C."/>
            <person name="Guy L."/>
            <person name="Ettema T.J."/>
        </authorList>
    </citation>
    <scope>NUCLEOTIDE SEQUENCE</scope>
</reference>
<comment type="caution">
    <text evidence="1">The sequence shown here is derived from an EMBL/GenBank/DDBJ whole genome shotgun (WGS) entry which is preliminary data.</text>
</comment>
<dbReference type="EMBL" id="LAZR01000343">
    <property type="protein sequence ID" value="KKN73464.1"/>
    <property type="molecule type" value="Genomic_DNA"/>
</dbReference>
<evidence type="ECO:0000313" key="1">
    <source>
        <dbReference type="EMBL" id="KKN73464.1"/>
    </source>
</evidence>
<dbReference type="AlphaFoldDB" id="A0A0F9T2K9"/>
<gene>
    <name evidence="1" type="ORF">LCGC14_0400390</name>
</gene>
<name>A0A0F9T2K9_9ZZZZ</name>
<proteinExistence type="predicted"/>
<organism evidence="1">
    <name type="scientific">marine sediment metagenome</name>
    <dbReference type="NCBI Taxonomy" id="412755"/>
    <lineage>
        <taxon>unclassified sequences</taxon>
        <taxon>metagenomes</taxon>
        <taxon>ecological metagenomes</taxon>
    </lineage>
</organism>
<protein>
    <submittedName>
        <fullName evidence="1">Uncharacterized protein</fullName>
    </submittedName>
</protein>
<accession>A0A0F9T2K9</accession>
<sequence length="722" mass="74247">MKQLTLTLIMLALLPFSTALARDYGDVYHEVEIVDERGVRVTDISSVEIYAPDTTTNAVIYSDRGRQNTITIPMTTGSTNTTLVNGLMSWFGPDGYDFSITDGTNIATNANHRTRTSSEGTLVFPSYLTSITTSQYLDAESITMGTSSDWVLNAGATPDLLTWTPASDGAIFRIGANDAATNGDFRVMVGTDIGLLIDEGVPSFTWTGGAASINASSNFNTSINTGTSTGTVTLGSSTAGALTLDTTSTYTLSSDAAHSTTTTDAGADITIDATAGSVIIDGGEAIATAVIVRAPAGGVDIEAAATFDIDITATGGRIIGTATENIQNTVHLEENGGTSGSVNVYSNQGTGVSATTEHDASVQLHSDDGGISLYTTANLANAIRVETNGGTNETIVINNVQGTGAAAVTIATNAAGGDLNLDSVLGRIEIEAEENVANAVYIIVDGDTLSTMKLLNDTGTSATDGAASIQITSDLGGIELLSSLAAANQIRLNAAGTVAGFAVVLETSDGAVQVNADGAENGDVTIDAADVLSLIAGDAAGLLTSVGGFEHKGIYFNFGAGIVSASEMIVYPGQGLLCVGLTSGAAEIGSTEGYVGSDTETDFIRFMITMPDDWVDTGTQADVILTFDIDEQAAEECNIDVRIFEYDGNANTTPIITDTIVAADDGTRAFKSLVTNSAGIGNEADLGPGDVLIFELTGTAAADDYNIYGMKMVYRVGLQPTE</sequence>